<dbReference type="RefSeq" id="WP_260196200.1">
    <property type="nucleotide sequence ID" value="NZ_JAFFZE010000035.1"/>
</dbReference>
<evidence type="ECO:0000256" key="1">
    <source>
        <dbReference type="ARBA" id="ARBA00000085"/>
    </source>
</evidence>
<protein>
    <recommendedName>
        <fullName evidence="2">histidine kinase</fullName>
        <ecNumber evidence="2">2.7.13.3</ecNumber>
    </recommendedName>
</protein>
<comment type="caution">
    <text evidence="13">The sequence shown here is derived from an EMBL/GenBank/DDBJ whole genome shotgun (WGS) entry which is preliminary data.</text>
</comment>
<evidence type="ECO:0000256" key="10">
    <source>
        <dbReference type="SAM" id="Phobius"/>
    </source>
</evidence>
<feature type="region of interest" description="Disordered" evidence="9">
    <location>
        <begin position="363"/>
        <end position="382"/>
    </location>
</feature>
<accession>A0ABT2JKD2</accession>
<feature type="transmembrane region" description="Helical" evidence="10">
    <location>
        <begin position="113"/>
        <end position="130"/>
    </location>
</feature>
<dbReference type="EMBL" id="JAFFZE010000035">
    <property type="protein sequence ID" value="MCT2588241.1"/>
    <property type="molecule type" value="Genomic_DNA"/>
</dbReference>
<keyword evidence="14" id="KW-1185">Reference proteome</keyword>
<dbReference type="Gene3D" id="1.20.5.1930">
    <property type="match status" value="1"/>
</dbReference>
<keyword evidence="7" id="KW-0067">ATP-binding</keyword>
<feature type="domain" description="Histidine kinase/HSP90-like ATPase" evidence="11">
    <location>
        <begin position="325"/>
        <end position="415"/>
    </location>
</feature>
<dbReference type="GO" id="GO:0016301">
    <property type="term" value="F:kinase activity"/>
    <property type="evidence" value="ECO:0007669"/>
    <property type="project" value="UniProtKB-KW"/>
</dbReference>
<dbReference type="InterPro" id="IPR011712">
    <property type="entry name" value="Sig_transdc_His_kin_sub3_dim/P"/>
</dbReference>
<dbReference type="Pfam" id="PF07730">
    <property type="entry name" value="HisKA_3"/>
    <property type="match status" value="1"/>
</dbReference>
<evidence type="ECO:0000259" key="12">
    <source>
        <dbReference type="Pfam" id="PF07730"/>
    </source>
</evidence>
<dbReference type="InterPro" id="IPR003594">
    <property type="entry name" value="HATPase_dom"/>
</dbReference>
<evidence type="ECO:0000256" key="7">
    <source>
        <dbReference type="ARBA" id="ARBA00022840"/>
    </source>
</evidence>
<sequence>MTRGMATVPSELWRDLNPMAGAPLRRWHAPRLPWAGWLPHTLVLAGAVVVGVLAWRAVSSAAPDAGQGAVLLGALQGVPLVLCLYRPMAGWWVSLIAGMLVSEVSRAGALGPVWAEPAVLAHLGVLALVALRTRPRVLVEMWLLTLLAGAILVQRMPAGYDATDLLELSALSAVALLTAGALRGRGEARRRLAEQERVSATERERRAMLEERSRIARELHDVLAHHMSVIAIQAEAAPYRVTDPPHPLTRSFATIHSHATDALIELRRVLGVLRATEPTAETAAPIAPQPTLRDVDVLVAGARAAGLTPVVAVTGTPRPMPPGLELSAYRILQEALSNVMRHAPGAEVDLEIAYQPSTLRLRVRNGPPSSPPAPSTGTGHGMLGMRERTAMLDGRLTTSPLPDGGYLVTAVLPERKGEGS</sequence>
<dbReference type="InterPro" id="IPR036890">
    <property type="entry name" value="HATPase_C_sf"/>
</dbReference>
<evidence type="ECO:0000256" key="4">
    <source>
        <dbReference type="ARBA" id="ARBA00022679"/>
    </source>
</evidence>
<dbReference type="EC" id="2.7.13.3" evidence="2"/>
<evidence type="ECO:0000313" key="13">
    <source>
        <dbReference type="EMBL" id="MCT2588241.1"/>
    </source>
</evidence>
<dbReference type="Proteomes" id="UP001156441">
    <property type="component" value="Unassembled WGS sequence"/>
</dbReference>
<evidence type="ECO:0000256" key="2">
    <source>
        <dbReference type="ARBA" id="ARBA00012438"/>
    </source>
</evidence>
<keyword evidence="3" id="KW-0597">Phosphoprotein</keyword>
<dbReference type="PANTHER" id="PTHR24421">
    <property type="entry name" value="NITRATE/NITRITE SENSOR PROTEIN NARX-RELATED"/>
    <property type="match status" value="1"/>
</dbReference>
<evidence type="ECO:0000256" key="6">
    <source>
        <dbReference type="ARBA" id="ARBA00022777"/>
    </source>
</evidence>
<keyword evidence="8" id="KW-0902">Two-component regulatory system</keyword>
<keyword evidence="5" id="KW-0547">Nucleotide-binding</keyword>
<feature type="transmembrane region" description="Helical" evidence="10">
    <location>
        <begin position="37"/>
        <end position="58"/>
    </location>
</feature>
<keyword evidence="10" id="KW-0472">Membrane</keyword>
<proteinExistence type="predicted"/>
<dbReference type="InterPro" id="IPR050482">
    <property type="entry name" value="Sensor_HK_TwoCompSys"/>
</dbReference>
<feature type="transmembrane region" description="Helical" evidence="10">
    <location>
        <begin position="137"/>
        <end position="153"/>
    </location>
</feature>
<reference evidence="13 14" key="1">
    <citation type="submission" date="2021-02" db="EMBL/GenBank/DDBJ databases">
        <title>Actinophytocola xerophila sp. nov., isolated from soil of cotton cropping field.</title>
        <authorList>
            <person name="Huang R."/>
            <person name="Chen X."/>
            <person name="Ge X."/>
            <person name="Liu W."/>
        </authorList>
    </citation>
    <scope>NUCLEOTIDE SEQUENCE [LARGE SCALE GENOMIC DNA]</scope>
    <source>
        <strain evidence="13 14">S1-96</strain>
    </source>
</reference>
<feature type="transmembrane region" description="Helical" evidence="10">
    <location>
        <begin position="70"/>
        <end position="93"/>
    </location>
</feature>
<evidence type="ECO:0000256" key="5">
    <source>
        <dbReference type="ARBA" id="ARBA00022741"/>
    </source>
</evidence>
<keyword evidence="4" id="KW-0808">Transferase</keyword>
<keyword evidence="6 13" id="KW-0418">Kinase</keyword>
<feature type="domain" description="Signal transduction histidine kinase subgroup 3 dimerisation and phosphoacceptor" evidence="12">
    <location>
        <begin position="211"/>
        <end position="276"/>
    </location>
</feature>
<evidence type="ECO:0000256" key="9">
    <source>
        <dbReference type="SAM" id="MobiDB-lite"/>
    </source>
</evidence>
<name>A0ABT2JKD2_9PSEU</name>
<organism evidence="13 14">
    <name type="scientific">Actinophytocola gossypii</name>
    <dbReference type="NCBI Taxonomy" id="2812003"/>
    <lineage>
        <taxon>Bacteria</taxon>
        <taxon>Bacillati</taxon>
        <taxon>Actinomycetota</taxon>
        <taxon>Actinomycetes</taxon>
        <taxon>Pseudonocardiales</taxon>
        <taxon>Pseudonocardiaceae</taxon>
    </lineage>
</organism>
<dbReference type="SUPFAM" id="SSF55874">
    <property type="entry name" value="ATPase domain of HSP90 chaperone/DNA topoisomerase II/histidine kinase"/>
    <property type="match status" value="1"/>
</dbReference>
<dbReference type="PANTHER" id="PTHR24421:SF10">
    <property type="entry name" value="NITRATE_NITRITE SENSOR PROTEIN NARQ"/>
    <property type="match status" value="1"/>
</dbReference>
<dbReference type="CDD" id="cd16917">
    <property type="entry name" value="HATPase_UhpB-NarQ-NarX-like"/>
    <property type="match status" value="1"/>
</dbReference>
<comment type="catalytic activity">
    <reaction evidence="1">
        <text>ATP + protein L-histidine = ADP + protein N-phospho-L-histidine.</text>
        <dbReference type="EC" id="2.7.13.3"/>
    </reaction>
</comment>
<evidence type="ECO:0000313" key="14">
    <source>
        <dbReference type="Proteomes" id="UP001156441"/>
    </source>
</evidence>
<keyword evidence="10" id="KW-1133">Transmembrane helix</keyword>
<dbReference type="Pfam" id="PF02518">
    <property type="entry name" value="HATPase_c"/>
    <property type="match status" value="1"/>
</dbReference>
<evidence type="ECO:0000259" key="11">
    <source>
        <dbReference type="Pfam" id="PF02518"/>
    </source>
</evidence>
<gene>
    <name evidence="13" type="ORF">JT362_34540</name>
</gene>
<keyword evidence="10" id="KW-0812">Transmembrane</keyword>
<evidence type="ECO:0000256" key="8">
    <source>
        <dbReference type="ARBA" id="ARBA00023012"/>
    </source>
</evidence>
<dbReference type="Gene3D" id="3.30.565.10">
    <property type="entry name" value="Histidine kinase-like ATPase, C-terminal domain"/>
    <property type="match status" value="1"/>
</dbReference>
<evidence type="ECO:0000256" key="3">
    <source>
        <dbReference type="ARBA" id="ARBA00022553"/>
    </source>
</evidence>